<feature type="transmembrane region" description="Helical" evidence="6">
    <location>
        <begin position="362"/>
        <end position="381"/>
    </location>
</feature>
<evidence type="ECO:0000256" key="4">
    <source>
        <dbReference type="ARBA" id="ARBA00022989"/>
    </source>
</evidence>
<dbReference type="Proteomes" id="UP001501353">
    <property type="component" value="Unassembled WGS sequence"/>
</dbReference>
<feature type="transmembrane region" description="Helical" evidence="6">
    <location>
        <begin position="145"/>
        <end position="170"/>
    </location>
</feature>
<keyword evidence="4 6" id="KW-1133">Transmembrane helix</keyword>
<comment type="subcellular location">
    <subcellularLocation>
        <location evidence="1">Cell membrane</location>
        <topology evidence="1">Multi-pass membrane protein</topology>
    </subcellularLocation>
</comment>
<reference evidence="8" key="1">
    <citation type="journal article" date="2019" name="Int. J. Syst. Evol. Microbiol.">
        <title>The Global Catalogue of Microorganisms (GCM) 10K type strain sequencing project: providing services to taxonomists for standard genome sequencing and annotation.</title>
        <authorList>
            <consortium name="The Broad Institute Genomics Platform"/>
            <consortium name="The Broad Institute Genome Sequencing Center for Infectious Disease"/>
            <person name="Wu L."/>
            <person name="Ma J."/>
        </authorList>
    </citation>
    <scope>NUCLEOTIDE SEQUENCE [LARGE SCALE GENOMIC DNA]</scope>
    <source>
        <strain evidence="8">JCM 16673</strain>
    </source>
</reference>
<feature type="transmembrane region" description="Helical" evidence="6">
    <location>
        <begin position="387"/>
        <end position="409"/>
    </location>
</feature>
<keyword evidence="8" id="KW-1185">Reference proteome</keyword>
<feature type="transmembrane region" description="Helical" evidence="6">
    <location>
        <begin position="334"/>
        <end position="355"/>
    </location>
</feature>
<evidence type="ECO:0000256" key="5">
    <source>
        <dbReference type="ARBA" id="ARBA00023136"/>
    </source>
</evidence>
<dbReference type="InterPro" id="IPR044550">
    <property type="entry name" value="WzxE"/>
</dbReference>
<evidence type="ECO:0000256" key="2">
    <source>
        <dbReference type="ARBA" id="ARBA00022475"/>
    </source>
</evidence>
<accession>A0ABP7SK76</accession>
<feature type="transmembrane region" description="Helical" evidence="6">
    <location>
        <begin position="217"/>
        <end position="238"/>
    </location>
</feature>
<evidence type="ECO:0000256" key="3">
    <source>
        <dbReference type="ARBA" id="ARBA00022692"/>
    </source>
</evidence>
<evidence type="ECO:0000256" key="1">
    <source>
        <dbReference type="ARBA" id="ARBA00004651"/>
    </source>
</evidence>
<feature type="transmembrane region" description="Helical" evidence="6">
    <location>
        <begin position="118"/>
        <end position="138"/>
    </location>
</feature>
<evidence type="ECO:0000313" key="8">
    <source>
        <dbReference type="Proteomes" id="UP001501353"/>
    </source>
</evidence>
<keyword evidence="2" id="KW-1003">Cell membrane</keyword>
<comment type="caution">
    <text evidence="7">The sequence shown here is derived from an EMBL/GenBank/DDBJ whole genome shotgun (WGS) entry which is preliminary data.</text>
</comment>
<feature type="transmembrane region" description="Helical" evidence="6">
    <location>
        <begin position="176"/>
        <end position="196"/>
    </location>
</feature>
<dbReference type="PANTHER" id="PTHR30250">
    <property type="entry name" value="PST FAMILY PREDICTED COLANIC ACID TRANSPORTER"/>
    <property type="match status" value="1"/>
</dbReference>
<feature type="transmembrane region" description="Helical" evidence="6">
    <location>
        <begin position="39"/>
        <end position="62"/>
    </location>
</feature>
<sequence>MSLVKTSLLNGIAVAIKLASALVLNKVLAIYVGPAGYAIIGQFQNVVAILVSLAGGLVAAGVTKSTAQHFDDEAKQYQVWQTAIRFSLAASLLAGVALLLVGEPLSEWLLHRSDMSNIFIWLALALPAMAANNLLLAIVNGKKEVGVYIAANISGSIVSLLLIGLLAYYFGLFGALLAFTISPAVVLLSTAALVARRYWFNLHSLWGKMDASSMRELSGFAIMGITSALAVPVSYMLIRDHIASRLGLPAAGFWQASWKISEIYLMLVTTTLGIYYLPRVAEIRTAPELKAEIIKVYRFVMPIVVVGALSIYLLRDFIIQILFTQDFQPMRELFAWQLTGDVIKIGSWVLAYIMIGRAMVRVFVITEILFSLSFFLFSWWLVDLFGLRGVAMSYALNYSLYWIVMAYFVKFEMKKMENYSTL</sequence>
<proteinExistence type="predicted"/>
<dbReference type="RefSeq" id="WP_344761476.1">
    <property type="nucleotide sequence ID" value="NZ_BAAAZE010000002.1"/>
</dbReference>
<organism evidence="7 8">
    <name type="scientific">Actimicrobium antarcticum</name>
    <dbReference type="NCBI Taxonomy" id="1051899"/>
    <lineage>
        <taxon>Bacteria</taxon>
        <taxon>Pseudomonadati</taxon>
        <taxon>Pseudomonadota</taxon>
        <taxon>Betaproteobacteria</taxon>
        <taxon>Burkholderiales</taxon>
        <taxon>Oxalobacteraceae</taxon>
        <taxon>Actimicrobium</taxon>
    </lineage>
</organism>
<dbReference type="PANTHER" id="PTHR30250:SF30">
    <property type="entry name" value="LIPID III FLIPPASE"/>
    <property type="match status" value="1"/>
</dbReference>
<dbReference type="EMBL" id="BAAAZE010000002">
    <property type="protein sequence ID" value="GAA4012819.1"/>
    <property type="molecule type" value="Genomic_DNA"/>
</dbReference>
<name>A0ABP7SK76_9BURK</name>
<dbReference type="InterPro" id="IPR050833">
    <property type="entry name" value="Poly_Biosynth_Transport"/>
</dbReference>
<evidence type="ECO:0000256" key="6">
    <source>
        <dbReference type="SAM" id="Phobius"/>
    </source>
</evidence>
<protein>
    <submittedName>
        <fullName evidence="7">Lipid III flippase WzxE</fullName>
    </submittedName>
</protein>
<gene>
    <name evidence="7" type="primary">wzxE</name>
    <name evidence="7" type="ORF">GCM10022212_03300</name>
</gene>
<feature type="transmembrane region" description="Helical" evidence="6">
    <location>
        <begin position="12"/>
        <end position="33"/>
    </location>
</feature>
<evidence type="ECO:0000313" key="7">
    <source>
        <dbReference type="EMBL" id="GAA4012819.1"/>
    </source>
</evidence>
<dbReference type="CDD" id="cd13125">
    <property type="entry name" value="MATE_like_10"/>
    <property type="match status" value="1"/>
</dbReference>
<keyword evidence="3 6" id="KW-0812">Transmembrane</keyword>
<feature type="transmembrane region" description="Helical" evidence="6">
    <location>
        <begin position="296"/>
        <end position="314"/>
    </location>
</feature>
<feature type="transmembrane region" description="Helical" evidence="6">
    <location>
        <begin position="258"/>
        <end position="276"/>
    </location>
</feature>
<keyword evidence="5 6" id="KW-0472">Membrane</keyword>
<feature type="transmembrane region" description="Helical" evidence="6">
    <location>
        <begin position="83"/>
        <end position="102"/>
    </location>
</feature>